<feature type="transmembrane region" description="Helical" evidence="9">
    <location>
        <begin position="36"/>
        <end position="59"/>
    </location>
</feature>
<feature type="compositionally biased region" description="Acidic residues" evidence="8">
    <location>
        <begin position="719"/>
        <end position="729"/>
    </location>
</feature>
<evidence type="ECO:0000256" key="5">
    <source>
        <dbReference type="ARBA" id="ARBA00023065"/>
    </source>
</evidence>
<feature type="transmembrane region" description="Helical" evidence="9">
    <location>
        <begin position="525"/>
        <end position="542"/>
    </location>
</feature>
<organism evidence="10 11">
    <name type="scientific">Effrenium voratum</name>
    <dbReference type="NCBI Taxonomy" id="2562239"/>
    <lineage>
        <taxon>Eukaryota</taxon>
        <taxon>Sar</taxon>
        <taxon>Alveolata</taxon>
        <taxon>Dinophyceae</taxon>
        <taxon>Suessiales</taxon>
        <taxon>Symbiodiniaceae</taxon>
        <taxon>Effrenium</taxon>
    </lineage>
</organism>
<keyword evidence="3 9" id="KW-0812">Transmembrane</keyword>
<dbReference type="PANTHER" id="PTHR45711">
    <property type="entry name" value="CHLORIDE CHANNEL PROTEIN"/>
    <property type="match status" value="1"/>
</dbReference>
<name>A0AA36I816_9DINO</name>
<comment type="subcellular location">
    <subcellularLocation>
        <location evidence="1">Membrane</location>
        <topology evidence="1">Multi-pass membrane protein</topology>
    </subcellularLocation>
</comment>
<evidence type="ECO:0000256" key="4">
    <source>
        <dbReference type="ARBA" id="ARBA00022989"/>
    </source>
</evidence>
<dbReference type="PANTHER" id="PTHR45711:SF6">
    <property type="entry name" value="CHLORIDE CHANNEL PROTEIN"/>
    <property type="match status" value="1"/>
</dbReference>
<evidence type="ECO:0000256" key="7">
    <source>
        <dbReference type="ARBA" id="ARBA00023214"/>
    </source>
</evidence>
<evidence type="ECO:0000256" key="2">
    <source>
        <dbReference type="ARBA" id="ARBA00022448"/>
    </source>
</evidence>
<feature type="transmembrane region" description="Helical" evidence="9">
    <location>
        <begin position="126"/>
        <end position="145"/>
    </location>
</feature>
<dbReference type="Gene3D" id="1.10.3080.10">
    <property type="entry name" value="Clc chloride channel"/>
    <property type="match status" value="1"/>
</dbReference>
<protein>
    <recommendedName>
        <fullName evidence="12">Chloride channel protein</fullName>
    </recommendedName>
</protein>
<dbReference type="SUPFAM" id="SSF81340">
    <property type="entry name" value="Clc chloride channel"/>
    <property type="match status" value="1"/>
</dbReference>
<gene>
    <name evidence="10" type="ORF">EVOR1521_LOCUS10108</name>
</gene>
<dbReference type="GO" id="GO:0005886">
    <property type="term" value="C:plasma membrane"/>
    <property type="evidence" value="ECO:0007669"/>
    <property type="project" value="TreeGrafter"/>
</dbReference>
<keyword evidence="7" id="KW-0868">Chloride</keyword>
<evidence type="ECO:0000256" key="6">
    <source>
        <dbReference type="ARBA" id="ARBA00023136"/>
    </source>
</evidence>
<accession>A0AA36I816</accession>
<evidence type="ECO:0000256" key="9">
    <source>
        <dbReference type="SAM" id="Phobius"/>
    </source>
</evidence>
<keyword evidence="2" id="KW-0813">Transport</keyword>
<keyword evidence="5" id="KW-0406">Ion transport</keyword>
<keyword evidence="6 9" id="KW-0472">Membrane</keyword>
<evidence type="ECO:0000313" key="10">
    <source>
        <dbReference type="EMBL" id="CAJ1382806.1"/>
    </source>
</evidence>
<dbReference type="GO" id="GO:0005794">
    <property type="term" value="C:Golgi apparatus"/>
    <property type="evidence" value="ECO:0007669"/>
    <property type="project" value="TreeGrafter"/>
</dbReference>
<evidence type="ECO:0008006" key="12">
    <source>
        <dbReference type="Google" id="ProtNLM"/>
    </source>
</evidence>
<dbReference type="Proteomes" id="UP001178507">
    <property type="component" value="Unassembled WGS sequence"/>
</dbReference>
<feature type="transmembrane region" description="Helical" evidence="9">
    <location>
        <begin position="451"/>
        <end position="472"/>
    </location>
</feature>
<feature type="region of interest" description="Disordered" evidence="8">
    <location>
        <begin position="710"/>
        <end position="729"/>
    </location>
</feature>
<comment type="caution">
    <text evidence="10">The sequence shown here is derived from an EMBL/GenBank/DDBJ whole genome shotgun (WGS) entry which is preliminary data.</text>
</comment>
<feature type="transmembrane region" description="Helical" evidence="9">
    <location>
        <begin position="309"/>
        <end position="338"/>
    </location>
</feature>
<evidence type="ECO:0000256" key="3">
    <source>
        <dbReference type="ARBA" id="ARBA00022692"/>
    </source>
</evidence>
<feature type="transmembrane region" description="Helical" evidence="9">
    <location>
        <begin position="166"/>
        <end position="188"/>
    </location>
</feature>
<keyword evidence="4 9" id="KW-1133">Transmembrane helix</keyword>
<keyword evidence="11" id="KW-1185">Reference proteome</keyword>
<dbReference type="Pfam" id="PF00654">
    <property type="entry name" value="Voltage_CLC"/>
    <property type="match status" value="1"/>
</dbReference>
<dbReference type="GO" id="GO:0005247">
    <property type="term" value="F:voltage-gated chloride channel activity"/>
    <property type="evidence" value="ECO:0007669"/>
    <property type="project" value="TreeGrafter"/>
</dbReference>
<sequence length="729" mass="78357">MSSQIWSSPRTDYTSVDAEAMPRSLRAEASDIARSLLPWFLAVLLGVLTAITGSCIALFSDFLGDVRFGFCRGILLADRNRCCGGSENVDFAKETCHQPAIGDDGVAWIPWASLFEFSGSGFVLPWLMYVIASVMFSGLAAYLVYEYAPTARGSGIPEVKAAVSGYDLPLTFSGSCLLIKALGLSLVVGAGLSLGKEGPLIHIGVCIASFLQRICGALGLRRAGMPFHEMACLGAAAGVSTAFGAPLGGVLFAVEELGSVRSLSQRTLLLAFLAAFAASFTLKALNLTGANSLTLFALSLPTHTARKEWIAWEMFAFFLTGVIGGLGGGLFVMANIWCTSQRRQALKQGRLWFLPESIVSGKQRGTLNVLECILIALVTSMLSFPFTRLLRTLSTEAIHALFETCPNDLPFHLGLCDPSTGNLSNMSLSANMTLFAAAVIRLIQTTYTFGAAIPSGLFIPSLYVGATLGRLIGNVISTVASSLSPFPVHIEPAVFAMVGAISMLSGFCRMTVSLVVIMFELTGELNYIVPFMCAVLAAKLVGDMMTPSIYDAHAKLNGYIPVEDQAAIRFDTVLADLCKPSSSYFSSVKAFVEALGVPESDVAVLTPQAPLLTAYCAFQHKPELQYCICAESRRSGRFSYISRSDFEKALSVSNFPLSRATQEDYQVHRDFDDGQEPACGILRFWGRSVTQQQNRPAVVVGASTVTDPVEMQRFADQSPEAEDDGDAWR</sequence>
<dbReference type="AlphaFoldDB" id="A0AA36I816"/>
<dbReference type="InterPro" id="IPR014743">
    <property type="entry name" value="Cl-channel_core"/>
</dbReference>
<feature type="transmembrane region" description="Helical" evidence="9">
    <location>
        <begin position="268"/>
        <end position="289"/>
    </location>
</feature>
<evidence type="ECO:0000313" key="11">
    <source>
        <dbReference type="Proteomes" id="UP001178507"/>
    </source>
</evidence>
<evidence type="ECO:0000256" key="8">
    <source>
        <dbReference type="SAM" id="MobiDB-lite"/>
    </source>
</evidence>
<dbReference type="EMBL" id="CAUJNA010000946">
    <property type="protein sequence ID" value="CAJ1382806.1"/>
    <property type="molecule type" value="Genomic_DNA"/>
</dbReference>
<evidence type="ECO:0000256" key="1">
    <source>
        <dbReference type="ARBA" id="ARBA00004141"/>
    </source>
</evidence>
<dbReference type="GO" id="GO:0005769">
    <property type="term" value="C:early endosome"/>
    <property type="evidence" value="ECO:0007669"/>
    <property type="project" value="TreeGrafter"/>
</dbReference>
<reference evidence="10" key="1">
    <citation type="submission" date="2023-08" db="EMBL/GenBank/DDBJ databases">
        <authorList>
            <person name="Chen Y."/>
            <person name="Shah S."/>
            <person name="Dougan E. K."/>
            <person name="Thang M."/>
            <person name="Chan C."/>
        </authorList>
    </citation>
    <scope>NUCLEOTIDE SEQUENCE</scope>
</reference>
<feature type="transmembrane region" description="Helical" evidence="9">
    <location>
        <begin position="493"/>
        <end position="519"/>
    </location>
</feature>
<proteinExistence type="predicted"/>
<dbReference type="InterPro" id="IPR001807">
    <property type="entry name" value="ClC"/>
</dbReference>
<dbReference type="PRINTS" id="PR00762">
    <property type="entry name" value="CLCHANNEL"/>
</dbReference>